<organism evidence="1 2">
    <name type="scientific">Asanoa iriomotensis</name>
    <dbReference type="NCBI Taxonomy" id="234613"/>
    <lineage>
        <taxon>Bacteria</taxon>
        <taxon>Bacillati</taxon>
        <taxon>Actinomycetota</taxon>
        <taxon>Actinomycetes</taxon>
        <taxon>Micromonosporales</taxon>
        <taxon>Micromonosporaceae</taxon>
        <taxon>Asanoa</taxon>
    </lineage>
</organism>
<dbReference type="EMBL" id="BONC01000113">
    <property type="protein sequence ID" value="GIF61576.1"/>
    <property type="molecule type" value="Genomic_DNA"/>
</dbReference>
<dbReference type="Proteomes" id="UP000624325">
    <property type="component" value="Unassembled WGS sequence"/>
</dbReference>
<accession>A0ABQ4CFM9</accession>
<sequence>MEGAENPILYIEERRRLPLRRRRPEVPGAVVVYRSRAGRLSAPAGGYTAGELWWRGPRVRYEIDVTSHPLRLTWEVDNPHGVRASVEVSGSWRVVDPIAIVANRVTDGPRRCRHRVETAIADAFSASRDLGELAKAVRRGLPRSLVLAEGIAVDQLTTRVIAGGPRHRLVRDLLTTDPGDDEGGIDPIVELRNDAELARAGLNAIAARDADGDDGLIDAALRRYAALLARLEAHAADDKPGAR</sequence>
<proteinExistence type="predicted"/>
<evidence type="ECO:0000313" key="1">
    <source>
        <dbReference type="EMBL" id="GIF61576.1"/>
    </source>
</evidence>
<protein>
    <submittedName>
        <fullName evidence="1">Uncharacterized protein</fullName>
    </submittedName>
</protein>
<dbReference type="RefSeq" id="WP_203708393.1">
    <property type="nucleotide sequence ID" value="NZ_BAAALU010000002.1"/>
</dbReference>
<keyword evidence="2" id="KW-1185">Reference proteome</keyword>
<comment type="caution">
    <text evidence="1">The sequence shown here is derived from an EMBL/GenBank/DDBJ whole genome shotgun (WGS) entry which is preliminary data.</text>
</comment>
<evidence type="ECO:0000313" key="2">
    <source>
        <dbReference type="Proteomes" id="UP000624325"/>
    </source>
</evidence>
<name>A0ABQ4CFM9_9ACTN</name>
<gene>
    <name evidence="1" type="ORF">Air01nite_76710</name>
</gene>
<reference evidence="1 2" key="1">
    <citation type="submission" date="2021-01" db="EMBL/GenBank/DDBJ databases">
        <title>Whole genome shotgun sequence of Asanoa iriomotensis NBRC 100142.</title>
        <authorList>
            <person name="Komaki H."/>
            <person name="Tamura T."/>
        </authorList>
    </citation>
    <scope>NUCLEOTIDE SEQUENCE [LARGE SCALE GENOMIC DNA]</scope>
    <source>
        <strain evidence="1 2">NBRC 100142</strain>
    </source>
</reference>